<keyword evidence="5 7" id="KW-1133">Transmembrane helix</keyword>
<evidence type="ECO:0000256" key="1">
    <source>
        <dbReference type="ARBA" id="ARBA00004651"/>
    </source>
</evidence>
<evidence type="ECO:0000256" key="7">
    <source>
        <dbReference type="RuleBase" id="RU363032"/>
    </source>
</evidence>
<organism evidence="9 10">
    <name type="scientific">Cryptosporangium phraense</name>
    <dbReference type="NCBI Taxonomy" id="2593070"/>
    <lineage>
        <taxon>Bacteria</taxon>
        <taxon>Bacillati</taxon>
        <taxon>Actinomycetota</taxon>
        <taxon>Actinomycetes</taxon>
        <taxon>Cryptosporangiales</taxon>
        <taxon>Cryptosporangiaceae</taxon>
        <taxon>Cryptosporangium</taxon>
    </lineage>
</organism>
<proteinExistence type="inferred from homology"/>
<feature type="transmembrane region" description="Helical" evidence="7">
    <location>
        <begin position="187"/>
        <end position="209"/>
    </location>
</feature>
<keyword evidence="2 7" id="KW-0813">Transport</keyword>
<dbReference type="RefSeq" id="WP_142709432.1">
    <property type="nucleotide sequence ID" value="NZ_VIRS01000046.1"/>
</dbReference>
<feature type="transmembrane region" description="Helical" evidence="7">
    <location>
        <begin position="229"/>
        <end position="252"/>
    </location>
</feature>
<dbReference type="PANTHER" id="PTHR30151">
    <property type="entry name" value="ALKANE SULFONATE ABC TRANSPORTER-RELATED, MEMBRANE SUBUNIT"/>
    <property type="match status" value="1"/>
</dbReference>
<dbReference type="InterPro" id="IPR000515">
    <property type="entry name" value="MetI-like"/>
</dbReference>
<dbReference type="Pfam" id="PF00528">
    <property type="entry name" value="BPD_transp_1"/>
    <property type="match status" value="1"/>
</dbReference>
<feature type="transmembrane region" description="Helical" evidence="7">
    <location>
        <begin position="12"/>
        <end position="34"/>
    </location>
</feature>
<dbReference type="GO" id="GO:0005886">
    <property type="term" value="C:plasma membrane"/>
    <property type="evidence" value="ECO:0007669"/>
    <property type="project" value="UniProtKB-SubCell"/>
</dbReference>
<sequence>MTGLLARRAGRTLVALVASSVVILLLWEMALHVLDVSPYIGKSPLEVWQYLFTDARFGPSAAENRAKLIGLLGVTLRDAGVGFVSGSLASTALASVFFLVPQLELAFLPLAMLMRTVPLVGFAPIIYLVFGNGTPTVALIGTIIVFFPVLINLALGLRSASPQAADLVRVYGGNRWTTLRMVAFPSALPNLFASVKIAIPLSLVAAMLYEWLFSLKGLGGEISVANAHSLYAETWAIAVIVAAVSIVVYNVVDFVEAPALALWGPNAGAFGS</sequence>
<reference evidence="9 10" key="1">
    <citation type="submission" date="2019-07" db="EMBL/GenBank/DDBJ databases">
        <title>Cryptosporangium phraense sp. nov., isolated from plant litter.</title>
        <authorList>
            <person name="Suriyachadkun C."/>
        </authorList>
    </citation>
    <scope>NUCLEOTIDE SEQUENCE [LARGE SCALE GENOMIC DNA]</scope>
    <source>
        <strain evidence="9 10">A-T 5661</strain>
    </source>
</reference>
<feature type="transmembrane region" description="Helical" evidence="7">
    <location>
        <begin position="136"/>
        <end position="155"/>
    </location>
</feature>
<dbReference type="AlphaFoldDB" id="A0A545AFR2"/>
<evidence type="ECO:0000313" key="9">
    <source>
        <dbReference type="EMBL" id="TQS40182.1"/>
    </source>
</evidence>
<comment type="subcellular location">
    <subcellularLocation>
        <location evidence="1 7">Cell membrane</location>
        <topology evidence="1 7">Multi-pass membrane protein</topology>
    </subcellularLocation>
</comment>
<evidence type="ECO:0000256" key="6">
    <source>
        <dbReference type="ARBA" id="ARBA00023136"/>
    </source>
</evidence>
<dbReference type="InParanoid" id="A0A545AFR2"/>
<accession>A0A545AFR2</accession>
<evidence type="ECO:0000259" key="8">
    <source>
        <dbReference type="PROSITE" id="PS50928"/>
    </source>
</evidence>
<comment type="similarity">
    <text evidence="7">Belongs to the binding-protein-dependent transport system permease family.</text>
</comment>
<protein>
    <submittedName>
        <fullName evidence="9">ABC transporter permease subunit</fullName>
    </submittedName>
</protein>
<keyword evidence="4 7" id="KW-0812">Transmembrane</keyword>
<evidence type="ECO:0000256" key="3">
    <source>
        <dbReference type="ARBA" id="ARBA00022475"/>
    </source>
</evidence>
<dbReference type="EMBL" id="VIRS01000046">
    <property type="protein sequence ID" value="TQS40182.1"/>
    <property type="molecule type" value="Genomic_DNA"/>
</dbReference>
<evidence type="ECO:0000313" key="10">
    <source>
        <dbReference type="Proteomes" id="UP000317982"/>
    </source>
</evidence>
<keyword evidence="10" id="KW-1185">Reference proteome</keyword>
<dbReference type="PROSITE" id="PS50928">
    <property type="entry name" value="ABC_TM1"/>
    <property type="match status" value="1"/>
</dbReference>
<dbReference type="Gene3D" id="1.10.3720.10">
    <property type="entry name" value="MetI-like"/>
    <property type="match status" value="1"/>
</dbReference>
<dbReference type="InterPro" id="IPR035906">
    <property type="entry name" value="MetI-like_sf"/>
</dbReference>
<evidence type="ECO:0000256" key="5">
    <source>
        <dbReference type="ARBA" id="ARBA00022989"/>
    </source>
</evidence>
<dbReference type="CDD" id="cd06261">
    <property type="entry name" value="TM_PBP2"/>
    <property type="match status" value="1"/>
</dbReference>
<dbReference type="PANTHER" id="PTHR30151:SF20">
    <property type="entry name" value="ABC TRANSPORTER PERMEASE PROTEIN HI_0355-RELATED"/>
    <property type="match status" value="1"/>
</dbReference>
<feature type="transmembrane region" description="Helical" evidence="7">
    <location>
        <begin position="79"/>
        <end position="100"/>
    </location>
</feature>
<name>A0A545AFR2_9ACTN</name>
<dbReference type="Proteomes" id="UP000317982">
    <property type="component" value="Unassembled WGS sequence"/>
</dbReference>
<feature type="transmembrane region" description="Helical" evidence="7">
    <location>
        <begin position="107"/>
        <end position="130"/>
    </location>
</feature>
<dbReference type="GO" id="GO:0055085">
    <property type="term" value="P:transmembrane transport"/>
    <property type="evidence" value="ECO:0007669"/>
    <property type="project" value="InterPro"/>
</dbReference>
<keyword evidence="6 7" id="KW-0472">Membrane</keyword>
<keyword evidence="3" id="KW-1003">Cell membrane</keyword>
<feature type="domain" description="ABC transmembrane type-1" evidence="8">
    <location>
        <begin position="68"/>
        <end position="252"/>
    </location>
</feature>
<evidence type="ECO:0000256" key="4">
    <source>
        <dbReference type="ARBA" id="ARBA00022692"/>
    </source>
</evidence>
<comment type="caution">
    <text evidence="9">The sequence shown here is derived from an EMBL/GenBank/DDBJ whole genome shotgun (WGS) entry which is preliminary data.</text>
</comment>
<dbReference type="OrthoDB" id="7274389at2"/>
<evidence type="ECO:0000256" key="2">
    <source>
        <dbReference type="ARBA" id="ARBA00022448"/>
    </source>
</evidence>
<dbReference type="SUPFAM" id="SSF161098">
    <property type="entry name" value="MetI-like"/>
    <property type="match status" value="1"/>
</dbReference>
<gene>
    <name evidence="9" type="ORF">FL583_36275</name>
</gene>